<dbReference type="OrthoDB" id="694395at2759"/>
<dbReference type="EMBL" id="SPHZ02000005">
    <property type="protein sequence ID" value="KAF0917483.1"/>
    <property type="molecule type" value="Genomic_DNA"/>
</dbReference>
<evidence type="ECO:0000313" key="4">
    <source>
        <dbReference type="Proteomes" id="UP000479710"/>
    </source>
</evidence>
<gene>
    <name evidence="3" type="ORF">E2562_020596</name>
</gene>
<keyword evidence="2" id="KW-0472">Membrane</keyword>
<organism evidence="3 4">
    <name type="scientific">Oryza meyeriana var. granulata</name>
    <dbReference type="NCBI Taxonomy" id="110450"/>
    <lineage>
        <taxon>Eukaryota</taxon>
        <taxon>Viridiplantae</taxon>
        <taxon>Streptophyta</taxon>
        <taxon>Embryophyta</taxon>
        <taxon>Tracheophyta</taxon>
        <taxon>Spermatophyta</taxon>
        <taxon>Magnoliopsida</taxon>
        <taxon>Liliopsida</taxon>
        <taxon>Poales</taxon>
        <taxon>Poaceae</taxon>
        <taxon>BOP clade</taxon>
        <taxon>Oryzoideae</taxon>
        <taxon>Oryzeae</taxon>
        <taxon>Oryzinae</taxon>
        <taxon>Oryza</taxon>
        <taxon>Oryza meyeriana</taxon>
    </lineage>
</organism>
<dbReference type="AlphaFoldDB" id="A0A6G1E0K8"/>
<keyword evidence="4" id="KW-1185">Reference proteome</keyword>
<reference evidence="3 4" key="1">
    <citation type="submission" date="2019-11" db="EMBL/GenBank/DDBJ databases">
        <title>Whole genome sequence of Oryza granulata.</title>
        <authorList>
            <person name="Li W."/>
        </authorList>
    </citation>
    <scope>NUCLEOTIDE SEQUENCE [LARGE SCALE GENOMIC DNA]</scope>
    <source>
        <strain evidence="4">cv. Menghai</strain>
        <tissue evidence="3">Leaf</tissue>
    </source>
</reference>
<sequence>MDARVASLVSLSPPPRVKARHGRQASTLAPGPADDDNNKNNKHDYDPRCGMSKEEFEWRCAEYDRVRKRMPQALHELRILADDMYLHFGGDFHALRKWDEYAKSVHDSFAGFLQDSLASPLNTPNSVLYAQLMKREAHKRSFAGRLDRLKNAAAAMSKRIGRAEAMMAAGILGLTVGSTLTLLWTKQQETKET</sequence>
<feature type="transmembrane region" description="Helical" evidence="2">
    <location>
        <begin position="165"/>
        <end position="184"/>
    </location>
</feature>
<accession>A0A6G1E0K8</accession>
<feature type="region of interest" description="Disordered" evidence="1">
    <location>
        <begin position="1"/>
        <end position="46"/>
    </location>
</feature>
<proteinExistence type="predicted"/>
<evidence type="ECO:0000256" key="1">
    <source>
        <dbReference type="SAM" id="MobiDB-lite"/>
    </source>
</evidence>
<keyword evidence="2" id="KW-1133">Transmembrane helix</keyword>
<dbReference type="Proteomes" id="UP000479710">
    <property type="component" value="Unassembled WGS sequence"/>
</dbReference>
<feature type="compositionally biased region" description="Basic and acidic residues" evidence="1">
    <location>
        <begin position="36"/>
        <end position="46"/>
    </location>
</feature>
<evidence type="ECO:0000313" key="3">
    <source>
        <dbReference type="EMBL" id="KAF0917483.1"/>
    </source>
</evidence>
<comment type="caution">
    <text evidence="3">The sequence shown here is derived from an EMBL/GenBank/DDBJ whole genome shotgun (WGS) entry which is preliminary data.</text>
</comment>
<name>A0A6G1E0K8_9ORYZ</name>
<keyword evidence="2" id="KW-0812">Transmembrane</keyword>
<evidence type="ECO:0000256" key="2">
    <source>
        <dbReference type="SAM" id="Phobius"/>
    </source>
</evidence>
<protein>
    <submittedName>
        <fullName evidence="3">Uncharacterized protein</fullName>
    </submittedName>
</protein>